<reference evidence="5" key="2">
    <citation type="submission" date="2019-06" db="EMBL/GenBank/DDBJ databases">
        <title>Co-occurence of chitin degradation, pigmentation and bioactivity in marine Pseudoalteromonas.</title>
        <authorList>
            <person name="Sonnenschein E.C."/>
            <person name="Bech P.K."/>
        </authorList>
    </citation>
    <scope>NUCLEOTIDE SEQUENCE [LARGE SCALE GENOMIC DNA]</scope>
    <source>
        <strain evidence="5">S2231</strain>
    </source>
</reference>
<gene>
    <name evidence="3" type="ORF">CWB96_06020</name>
    <name evidence="2" type="ORF">CWB97_06645</name>
</gene>
<evidence type="ECO:0000313" key="3">
    <source>
        <dbReference type="EMBL" id="TMP60747.1"/>
    </source>
</evidence>
<dbReference type="EMBL" id="PNCL01000022">
    <property type="protein sequence ID" value="TMP60747.1"/>
    <property type="molecule type" value="Genomic_DNA"/>
</dbReference>
<dbReference type="EMBL" id="PNCK01000022">
    <property type="protein sequence ID" value="TMP44358.1"/>
    <property type="molecule type" value="Genomic_DNA"/>
</dbReference>
<protein>
    <submittedName>
        <fullName evidence="3">Uncharacterized protein</fullName>
    </submittedName>
</protein>
<evidence type="ECO:0000256" key="1">
    <source>
        <dbReference type="SAM" id="SignalP"/>
    </source>
</evidence>
<evidence type="ECO:0000313" key="5">
    <source>
        <dbReference type="Proteomes" id="UP000307706"/>
    </source>
</evidence>
<dbReference type="Proteomes" id="UP000305730">
    <property type="component" value="Unassembled WGS sequence"/>
</dbReference>
<sequence>MNKQLKMLGLACTFSSLTVVAESASKHGSQASKYSALALGHSSVASAQVASGVVAVPLLIVGSTASLSYAAAEVLLDAASGQTHQSTFQQKTPLNITNITITADRAPNEMINDRNE</sequence>
<feature type="signal peptide" evidence="1">
    <location>
        <begin position="1"/>
        <end position="21"/>
    </location>
</feature>
<feature type="chain" id="PRO_5024398431" evidence="1">
    <location>
        <begin position="22"/>
        <end position="116"/>
    </location>
</feature>
<reference evidence="3 5" key="1">
    <citation type="submission" date="2017-12" db="EMBL/GenBank/DDBJ databases">
        <authorList>
            <person name="Paulsen S."/>
            <person name="Gram L.K."/>
        </authorList>
    </citation>
    <scope>NUCLEOTIDE SEQUENCE [LARGE SCALE GENOMIC DNA]</scope>
    <source>
        <strain evidence="3 5">S2231</strain>
        <strain evidence="2">S2233</strain>
    </source>
</reference>
<dbReference type="AlphaFoldDB" id="A0A5S3XS13"/>
<evidence type="ECO:0000313" key="4">
    <source>
        <dbReference type="Proteomes" id="UP000305730"/>
    </source>
</evidence>
<evidence type="ECO:0000313" key="2">
    <source>
        <dbReference type="EMBL" id="TMP44358.1"/>
    </source>
</evidence>
<keyword evidence="4" id="KW-1185">Reference proteome</keyword>
<organism evidence="3 5">
    <name type="scientific">Pseudoalteromonas citrea</name>
    <dbReference type="NCBI Taxonomy" id="43655"/>
    <lineage>
        <taxon>Bacteria</taxon>
        <taxon>Pseudomonadati</taxon>
        <taxon>Pseudomonadota</taxon>
        <taxon>Gammaproteobacteria</taxon>
        <taxon>Alteromonadales</taxon>
        <taxon>Pseudoalteromonadaceae</taxon>
        <taxon>Pseudoalteromonas</taxon>
    </lineage>
</organism>
<accession>A0A5S3XS13</accession>
<keyword evidence="1" id="KW-0732">Signal</keyword>
<dbReference type="OrthoDB" id="9936640at2"/>
<dbReference type="RefSeq" id="WP_138595947.1">
    <property type="nucleotide sequence ID" value="NZ_PNCK01000022.1"/>
</dbReference>
<comment type="caution">
    <text evidence="3">The sequence shown here is derived from an EMBL/GenBank/DDBJ whole genome shotgun (WGS) entry which is preliminary data.</text>
</comment>
<name>A0A5S3XS13_9GAMM</name>
<proteinExistence type="predicted"/>
<reference evidence="3" key="3">
    <citation type="submission" date="2019-09" db="EMBL/GenBank/DDBJ databases">
        <title>Co-occurence of chitin degradation, pigmentation and bioactivity in marine Pseudoalteromonas.</title>
        <authorList>
            <person name="Sonnenschein E.C."/>
            <person name="Bech P.K."/>
        </authorList>
    </citation>
    <scope>NUCLEOTIDE SEQUENCE</scope>
    <source>
        <strain evidence="3">S2231</strain>
        <strain evidence="2 4">S2233</strain>
    </source>
</reference>
<dbReference type="Proteomes" id="UP000307706">
    <property type="component" value="Unassembled WGS sequence"/>
</dbReference>